<gene>
    <name evidence="1" type="ORF">R1flu_011779</name>
</gene>
<dbReference type="EMBL" id="JBHFFA010000002">
    <property type="protein sequence ID" value="KAL2644192.1"/>
    <property type="molecule type" value="Genomic_DNA"/>
</dbReference>
<proteinExistence type="predicted"/>
<accession>A0ABD1ZCX7</accession>
<reference evidence="1 2" key="1">
    <citation type="submission" date="2024-09" db="EMBL/GenBank/DDBJ databases">
        <title>Chromosome-scale assembly of Riccia fluitans.</title>
        <authorList>
            <person name="Paukszto L."/>
            <person name="Sawicki J."/>
            <person name="Karawczyk K."/>
            <person name="Piernik-Szablinska J."/>
            <person name="Szczecinska M."/>
            <person name="Mazdziarz M."/>
        </authorList>
    </citation>
    <scope>NUCLEOTIDE SEQUENCE [LARGE SCALE GENOMIC DNA]</scope>
    <source>
        <strain evidence="1">Rf_01</strain>
        <tissue evidence="1">Aerial parts of the thallus</tissue>
    </source>
</reference>
<organism evidence="1 2">
    <name type="scientific">Riccia fluitans</name>
    <dbReference type="NCBI Taxonomy" id="41844"/>
    <lineage>
        <taxon>Eukaryota</taxon>
        <taxon>Viridiplantae</taxon>
        <taxon>Streptophyta</taxon>
        <taxon>Embryophyta</taxon>
        <taxon>Marchantiophyta</taxon>
        <taxon>Marchantiopsida</taxon>
        <taxon>Marchantiidae</taxon>
        <taxon>Marchantiales</taxon>
        <taxon>Ricciaceae</taxon>
        <taxon>Riccia</taxon>
    </lineage>
</organism>
<protein>
    <submittedName>
        <fullName evidence="1">Uncharacterized protein</fullName>
    </submittedName>
</protein>
<comment type="caution">
    <text evidence="1">The sequence shown here is derived from an EMBL/GenBank/DDBJ whole genome shotgun (WGS) entry which is preliminary data.</text>
</comment>
<dbReference type="Proteomes" id="UP001605036">
    <property type="component" value="Unassembled WGS sequence"/>
</dbReference>
<keyword evidence="2" id="KW-1185">Reference proteome</keyword>
<sequence length="218" mass="23804">MNQSLMRGQFSSQPANHEFLTYRAERGDLVEGKRAVGFLDPAEYLFCARGPPPLPAALASFVLRNSLDPGWASAAKLSRSVLPRLWEFLLSMFPDLLGKLSSFLFAFCPNIASVGLALSFCGLYGAVQPLHFPLKKFTFTSRGSLMLSSSSGISDNWSSSTLPSTGISILQPGAGQFPFVSLVRVGSGNRQTFVRTPGILDGRYGWISYRRNRTELLG</sequence>
<evidence type="ECO:0000313" key="1">
    <source>
        <dbReference type="EMBL" id="KAL2644192.1"/>
    </source>
</evidence>
<name>A0ABD1ZCX7_9MARC</name>
<evidence type="ECO:0000313" key="2">
    <source>
        <dbReference type="Proteomes" id="UP001605036"/>
    </source>
</evidence>
<dbReference type="AlphaFoldDB" id="A0ABD1ZCX7"/>